<dbReference type="KEGG" id="alq:C7Y71_000585"/>
<dbReference type="InterPro" id="IPR025631">
    <property type="entry name" value="Porin_10"/>
</dbReference>
<dbReference type="AlphaFoldDB" id="A0A5P8E3S2"/>
<accession>A0A5P8E3S2</accession>
<evidence type="ECO:0000313" key="1">
    <source>
        <dbReference type="EMBL" id="QFQ11643.1"/>
    </source>
</evidence>
<keyword evidence="2" id="KW-1185">Reference proteome</keyword>
<dbReference type="Pfam" id="PF14121">
    <property type="entry name" value="Porin_10"/>
    <property type="match status" value="1"/>
</dbReference>
<dbReference type="OrthoDB" id="1489309at2"/>
<dbReference type="EMBL" id="CP033459">
    <property type="protein sequence ID" value="QFQ11643.1"/>
    <property type="molecule type" value="Genomic_DNA"/>
</dbReference>
<protein>
    <recommendedName>
        <fullName evidence="3">Porin</fullName>
    </recommendedName>
</protein>
<reference evidence="1 2" key="1">
    <citation type="submission" date="2018-11" db="EMBL/GenBank/DDBJ databases">
        <authorList>
            <person name="Na S.W."/>
            <person name="Baik M."/>
        </authorList>
    </citation>
    <scope>NUCLEOTIDE SEQUENCE [LARGE SCALE GENOMIC DNA]</scope>
    <source>
        <strain evidence="1 2">E39</strain>
    </source>
</reference>
<organism evidence="1 2">
    <name type="scientific">Pseudoprevotella muciniphila</name>
    <dbReference type="NCBI Taxonomy" id="2133944"/>
    <lineage>
        <taxon>Bacteria</taxon>
        <taxon>Pseudomonadati</taxon>
        <taxon>Bacteroidota</taxon>
        <taxon>Bacteroidia</taxon>
        <taxon>Bacteroidales</taxon>
        <taxon>Prevotellaceae</taxon>
        <taxon>Pseudoprevotella</taxon>
    </lineage>
</organism>
<name>A0A5P8E3S2_9BACT</name>
<sequence>MIYLVNIIRYSSFIALFILVIGCHQLHAQRILTPDDEDLDRFAGRTDSVQKEDVPEGIYVWKVDERLGTILPTSMDTLSEGFQNDAFTEGRNGQYTTTGNLGAARYSRLYFTQKSALPANDFIFTNPYDFFLRTPEEIVYTNTKSPFTNLTYHECGNKTNGEDRFTAKFATNVNKRLGFGFIFDYLYGRGYYDRQANSEMNGTLFGTYIGERYQLHAHFSTNYLKLTENGGLEDDTYITNPEAFPTSYSTSDMPVRLSKTWNKMHLNTFYLTHRYNIGFHRTLDAKGRVVRTETANELLGKKLANAVGKLTVADSITATQPLTTDTIDNTLQANQRTNQNSIDSLQFKRQFVPVIGLVHTLKFQTNNRRFISNDNMNAYSTDYFNDFYLPNDSANDLTKFISVHNTFALDINEGFSKWVKSGLSIFAAYEFQKFSMPALDGGTDKWTRHFISIGARLSKRQGHYFHYNVSGETRTDGSNFGEFFVHANADLNLPLWKDTLRLGLFGHIRNELPAFYYEHYHGRNAWWDNEDYKKIFSTRIGAELKFKDTKLTVAVEDLQNYVYFAESTSTTADNLLLYGVGVRQSSKNLKIISAQLKHKFHFGIFNWYNELTYQSSSDDDILPLPKFNVYSNFYIDFRIARVLQTKLGVDLRYFTKYYGLAYSPMIGQYAVQDEATRIKVGNYPQLNAYVNFSLKRTRFYVMASHFNHSSGTGYPFYVPHHPLNQMVLRLGISWNFKN</sequence>
<evidence type="ECO:0008006" key="3">
    <source>
        <dbReference type="Google" id="ProtNLM"/>
    </source>
</evidence>
<gene>
    <name evidence="1" type="ORF">C7Y71_000585</name>
</gene>
<evidence type="ECO:0000313" key="2">
    <source>
        <dbReference type="Proteomes" id="UP000249375"/>
    </source>
</evidence>
<dbReference type="Proteomes" id="UP000249375">
    <property type="component" value="Chromosome"/>
</dbReference>
<proteinExistence type="predicted"/>